<dbReference type="AlphaFoldDB" id="A0A4S8KLQ3"/>
<keyword evidence="2" id="KW-1185">Reference proteome</keyword>
<dbReference type="Proteomes" id="UP000297245">
    <property type="component" value="Unassembled WGS sequence"/>
</dbReference>
<name>A0A4S8KLQ3_DENBC</name>
<reference evidence="1 2" key="1">
    <citation type="journal article" date="2019" name="Nat. Ecol. Evol.">
        <title>Megaphylogeny resolves global patterns of mushroom evolution.</title>
        <authorList>
            <person name="Varga T."/>
            <person name="Krizsan K."/>
            <person name="Foldi C."/>
            <person name="Dima B."/>
            <person name="Sanchez-Garcia M."/>
            <person name="Sanchez-Ramirez S."/>
            <person name="Szollosi G.J."/>
            <person name="Szarkandi J.G."/>
            <person name="Papp V."/>
            <person name="Albert L."/>
            <person name="Andreopoulos W."/>
            <person name="Angelini C."/>
            <person name="Antonin V."/>
            <person name="Barry K.W."/>
            <person name="Bougher N.L."/>
            <person name="Buchanan P."/>
            <person name="Buyck B."/>
            <person name="Bense V."/>
            <person name="Catcheside P."/>
            <person name="Chovatia M."/>
            <person name="Cooper J."/>
            <person name="Damon W."/>
            <person name="Desjardin D."/>
            <person name="Finy P."/>
            <person name="Geml J."/>
            <person name="Haridas S."/>
            <person name="Hughes K."/>
            <person name="Justo A."/>
            <person name="Karasinski D."/>
            <person name="Kautmanova I."/>
            <person name="Kiss B."/>
            <person name="Kocsube S."/>
            <person name="Kotiranta H."/>
            <person name="LaButti K.M."/>
            <person name="Lechner B.E."/>
            <person name="Liimatainen K."/>
            <person name="Lipzen A."/>
            <person name="Lukacs Z."/>
            <person name="Mihaltcheva S."/>
            <person name="Morgado L.N."/>
            <person name="Niskanen T."/>
            <person name="Noordeloos M.E."/>
            <person name="Ohm R.A."/>
            <person name="Ortiz-Santana B."/>
            <person name="Ovrebo C."/>
            <person name="Racz N."/>
            <person name="Riley R."/>
            <person name="Savchenko A."/>
            <person name="Shiryaev A."/>
            <person name="Soop K."/>
            <person name="Spirin V."/>
            <person name="Szebenyi C."/>
            <person name="Tomsovsky M."/>
            <person name="Tulloss R.E."/>
            <person name="Uehling J."/>
            <person name="Grigoriev I.V."/>
            <person name="Vagvolgyi C."/>
            <person name="Papp T."/>
            <person name="Martin F.M."/>
            <person name="Miettinen O."/>
            <person name="Hibbett D.S."/>
            <person name="Nagy L.G."/>
        </authorList>
    </citation>
    <scope>NUCLEOTIDE SEQUENCE [LARGE SCALE GENOMIC DNA]</scope>
    <source>
        <strain evidence="1 2">CBS 962.96</strain>
    </source>
</reference>
<gene>
    <name evidence="1" type="ORF">K435DRAFT_879167</name>
</gene>
<sequence>MPGPVFTEKQLNVLQEEFLPAYTACSTNTSKNSYLKGIIKPILNHAEFKNQLDPNLKTEAQWKDGLK</sequence>
<protein>
    <submittedName>
        <fullName evidence="1">Uncharacterized protein</fullName>
    </submittedName>
</protein>
<evidence type="ECO:0000313" key="2">
    <source>
        <dbReference type="Proteomes" id="UP000297245"/>
    </source>
</evidence>
<organism evidence="1 2">
    <name type="scientific">Dendrothele bispora (strain CBS 962.96)</name>
    <dbReference type="NCBI Taxonomy" id="1314807"/>
    <lineage>
        <taxon>Eukaryota</taxon>
        <taxon>Fungi</taxon>
        <taxon>Dikarya</taxon>
        <taxon>Basidiomycota</taxon>
        <taxon>Agaricomycotina</taxon>
        <taxon>Agaricomycetes</taxon>
        <taxon>Agaricomycetidae</taxon>
        <taxon>Agaricales</taxon>
        <taxon>Agaricales incertae sedis</taxon>
        <taxon>Dendrothele</taxon>
    </lineage>
</organism>
<accession>A0A4S8KLQ3</accession>
<dbReference type="EMBL" id="ML180898">
    <property type="protein sequence ID" value="THU76477.1"/>
    <property type="molecule type" value="Genomic_DNA"/>
</dbReference>
<evidence type="ECO:0000313" key="1">
    <source>
        <dbReference type="EMBL" id="THU76477.1"/>
    </source>
</evidence>
<proteinExistence type="predicted"/>
<dbReference type="OrthoDB" id="3063186at2759"/>